<dbReference type="Pfam" id="PF01618">
    <property type="entry name" value="MotA_ExbB"/>
    <property type="match status" value="1"/>
</dbReference>
<sequence length="239" mass="25943">MSLEIIQQQLGPLAIPMLVLSLLVFVILIERFCVLVHASLRRLSLPLSMISKDARSAESSKRITKRIARMPLITAEGVQLLVEHTEQTKPIREEVSGIWLLQKKRKLSSGLRFLQVIAVLAPLLGLFGTVLGLIKVFDDLSVVTGAIEPSMLAEGLGLAMYTTAAGLLIAVPAVAGAHCYAMWVDRLIHHAEHVMNHFNLMLEGVSVSDCSGPNTALADLAKPPECKRQSSALLDEVPA</sequence>
<keyword evidence="12" id="KW-1185">Reference proteome</keyword>
<organism evidence="11 12">
    <name type="scientific">Litoribrevibacter albus</name>
    <dbReference type="NCBI Taxonomy" id="1473156"/>
    <lineage>
        <taxon>Bacteria</taxon>
        <taxon>Pseudomonadati</taxon>
        <taxon>Pseudomonadota</taxon>
        <taxon>Gammaproteobacteria</taxon>
        <taxon>Oceanospirillales</taxon>
        <taxon>Oceanospirillaceae</taxon>
        <taxon>Litoribrevibacter</taxon>
    </lineage>
</organism>
<dbReference type="InterPro" id="IPR002898">
    <property type="entry name" value="MotA_ExbB_proton_chnl"/>
</dbReference>
<evidence type="ECO:0000313" key="12">
    <source>
        <dbReference type="Proteomes" id="UP001161389"/>
    </source>
</evidence>
<evidence type="ECO:0000259" key="10">
    <source>
        <dbReference type="Pfam" id="PF01618"/>
    </source>
</evidence>
<dbReference type="GO" id="GO:0005886">
    <property type="term" value="C:plasma membrane"/>
    <property type="evidence" value="ECO:0007669"/>
    <property type="project" value="UniProtKB-SubCell"/>
</dbReference>
<proteinExistence type="inferred from homology"/>
<evidence type="ECO:0000256" key="1">
    <source>
        <dbReference type="ARBA" id="ARBA00004651"/>
    </source>
</evidence>
<name>A0AA37S8M7_9GAMM</name>
<dbReference type="PANTHER" id="PTHR30625:SF15">
    <property type="entry name" value="BIOPOLYMER TRANSPORT PROTEIN EXBB"/>
    <property type="match status" value="1"/>
</dbReference>
<evidence type="ECO:0000313" key="11">
    <source>
        <dbReference type="EMBL" id="GLQ30335.1"/>
    </source>
</evidence>
<dbReference type="AlphaFoldDB" id="A0AA37S8M7"/>
<evidence type="ECO:0000256" key="2">
    <source>
        <dbReference type="ARBA" id="ARBA00022448"/>
    </source>
</evidence>
<keyword evidence="4 9" id="KW-0812">Transmembrane</keyword>
<dbReference type="EMBL" id="BSNM01000003">
    <property type="protein sequence ID" value="GLQ30335.1"/>
    <property type="molecule type" value="Genomic_DNA"/>
</dbReference>
<evidence type="ECO:0000256" key="9">
    <source>
        <dbReference type="SAM" id="Phobius"/>
    </source>
</evidence>
<comment type="caution">
    <text evidence="11">The sequence shown here is derived from an EMBL/GenBank/DDBJ whole genome shotgun (WGS) entry which is preliminary data.</text>
</comment>
<reference evidence="11" key="1">
    <citation type="journal article" date="2014" name="Int. J. Syst. Evol. Microbiol.">
        <title>Complete genome sequence of Corynebacterium casei LMG S-19264T (=DSM 44701T), isolated from a smear-ripened cheese.</title>
        <authorList>
            <consortium name="US DOE Joint Genome Institute (JGI-PGF)"/>
            <person name="Walter F."/>
            <person name="Albersmeier A."/>
            <person name="Kalinowski J."/>
            <person name="Ruckert C."/>
        </authorList>
    </citation>
    <scope>NUCLEOTIDE SEQUENCE</scope>
    <source>
        <strain evidence="11">NBRC 110071</strain>
    </source>
</reference>
<dbReference type="GO" id="GO:0017038">
    <property type="term" value="P:protein import"/>
    <property type="evidence" value="ECO:0007669"/>
    <property type="project" value="TreeGrafter"/>
</dbReference>
<feature type="domain" description="MotA/TolQ/ExbB proton channel" evidence="10">
    <location>
        <begin position="92"/>
        <end position="192"/>
    </location>
</feature>
<dbReference type="RefSeq" id="WP_284379085.1">
    <property type="nucleotide sequence ID" value="NZ_BSNM01000003.1"/>
</dbReference>
<gene>
    <name evidence="11" type="primary">exbB1</name>
    <name evidence="11" type="ORF">GCM10007876_08130</name>
</gene>
<reference evidence="11" key="2">
    <citation type="submission" date="2023-01" db="EMBL/GenBank/DDBJ databases">
        <title>Draft genome sequence of Litoribrevibacter albus strain NBRC 110071.</title>
        <authorList>
            <person name="Sun Q."/>
            <person name="Mori K."/>
        </authorList>
    </citation>
    <scope>NUCLEOTIDE SEQUENCE</scope>
    <source>
        <strain evidence="11">NBRC 110071</strain>
    </source>
</reference>
<comment type="subcellular location">
    <subcellularLocation>
        <location evidence="1">Cell membrane</location>
        <topology evidence="1">Multi-pass membrane protein</topology>
    </subcellularLocation>
    <subcellularLocation>
        <location evidence="8">Membrane</location>
        <topology evidence="8">Multi-pass membrane protein</topology>
    </subcellularLocation>
</comment>
<comment type="similarity">
    <text evidence="8">Belongs to the exbB/tolQ family.</text>
</comment>
<feature type="transmembrane region" description="Helical" evidence="9">
    <location>
        <begin position="158"/>
        <end position="183"/>
    </location>
</feature>
<keyword evidence="2 8" id="KW-0813">Transport</keyword>
<keyword evidence="7 9" id="KW-0472">Membrane</keyword>
<evidence type="ECO:0000256" key="7">
    <source>
        <dbReference type="ARBA" id="ARBA00023136"/>
    </source>
</evidence>
<keyword evidence="3" id="KW-1003">Cell membrane</keyword>
<dbReference type="Proteomes" id="UP001161389">
    <property type="component" value="Unassembled WGS sequence"/>
</dbReference>
<dbReference type="InterPro" id="IPR050790">
    <property type="entry name" value="ExbB/TolQ_transport"/>
</dbReference>
<feature type="transmembrane region" description="Helical" evidence="9">
    <location>
        <begin position="13"/>
        <end position="40"/>
    </location>
</feature>
<feature type="transmembrane region" description="Helical" evidence="9">
    <location>
        <begin position="113"/>
        <end position="134"/>
    </location>
</feature>
<accession>A0AA37S8M7</accession>
<evidence type="ECO:0000256" key="8">
    <source>
        <dbReference type="RuleBase" id="RU004057"/>
    </source>
</evidence>
<keyword evidence="6 9" id="KW-1133">Transmembrane helix</keyword>
<evidence type="ECO:0000256" key="3">
    <source>
        <dbReference type="ARBA" id="ARBA00022475"/>
    </source>
</evidence>
<dbReference type="PANTHER" id="PTHR30625">
    <property type="entry name" value="PROTEIN TOLQ"/>
    <property type="match status" value="1"/>
</dbReference>
<evidence type="ECO:0000256" key="4">
    <source>
        <dbReference type="ARBA" id="ARBA00022692"/>
    </source>
</evidence>
<evidence type="ECO:0000256" key="6">
    <source>
        <dbReference type="ARBA" id="ARBA00022989"/>
    </source>
</evidence>
<protein>
    <submittedName>
        <fullName evidence="11">Biopolymer transport protein exbB1</fullName>
    </submittedName>
</protein>
<keyword evidence="5 8" id="KW-0653">Protein transport</keyword>
<evidence type="ECO:0000256" key="5">
    <source>
        <dbReference type="ARBA" id="ARBA00022927"/>
    </source>
</evidence>